<keyword evidence="2 7" id="KW-0227">DNA damage</keyword>
<dbReference type="SUPFAM" id="SSF52141">
    <property type="entry name" value="Uracil-DNA glycosylase-like"/>
    <property type="match status" value="1"/>
</dbReference>
<comment type="catalytic activity">
    <reaction evidence="7">
        <text>Hydrolyzes single-stranded DNA or mismatched double-stranded DNA and polynucleotides, releasing free uracil.</text>
        <dbReference type="EC" id="3.2.2.27"/>
    </reaction>
</comment>
<evidence type="ECO:0000256" key="1">
    <source>
        <dbReference type="ARBA" id="ARBA00008184"/>
    </source>
</evidence>
<evidence type="ECO:0000256" key="5">
    <source>
        <dbReference type="ARBA" id="ARBA00023204"/>
    </source>
</evidence>
<feature type="active site" description="Proton acceptor" evidence="7 8">
    <location>
        <position position="189"/>
    </location>
</feature>
<evidence type="ECO:0000313" key="11">
    <source>
        <dbReference type="EMBL" id="KAF3077967.1"/>
    </source>
</evidence>
<dbReference type="NCBIfam" id="NF003589">
    <property type="entry name" value="PRK05254.1-2"/>
    <property type="match status" value="1"/>
</dbReference>
<dbReference type="CDD" id="cd10027">
    <property type="entry name" value="UDG-F1-like"/>
    <property type="match status" value="1"/>
</dbReference>
<dbReference type="Proteomes" id="UP000475325">
    <property type="component" value="Unassembled WGS sequence"/>
</dbReference>
<feature type="domain" description="Uracil-DNA glycosylase-like" evidence="10">
    <location>
        <begin position="174"/>
        <end position="341"/>
    </location>
</feature>
<comment type="subcellular location">
    <subcellularLocation>
        <location evidence="7">Mitochondrion</location>
    </subcellularLocation>
    <subcellularLocation>
        <location evidence="7">Nucleus</location>
    </subcellularLocation>
</comment>
<gene>
    <name evidence="7 11" type="primary">UNG1</name>
    <name evidence="11" type="ORF">TWF102_004033</name>
</gene>
<keyword evidence="4 7" id="KW-0496">Mitochondrion</keyword>
<dbReference type="NCBIfam" id="NF003592">
    <property type="entry name" value="PRK05254.1-5"/>
    <property type="match status" value="1"/>
</dbReference>
<accession>A0A7C8N5I3</accession>
<dbReference type="GO" id="GO:0005739">
    <property type="term" value="C:mitochondrion"/>
    <property type="evidence" value="ECO:0007669"/>
    <property type="project" value="UniProtKB-SubCell"/>
</dbReference>
<evidence type="ECO:0000256" key="2">
    <source>
        <dbReference type="ARBA" id="ARBA00022763"/>
    </source>
</evidence>
<organism evidence="11 12">
    <name type="scientific">Orbilia oligospora</name>
    <name type="common">Nematode-trapping fungus</name>
    <name type="synonym">Arthrobotrys oligospora</name>
    <dbReference type="NCBI Taxonomy" id="2813651"/>
    <lineage>
        <taxon>Eukaryota</taxon>
        <taxon>Fungi</taxon>
        <taxon>Dikarya</taxon>
        <taxon>Ascomycota</taxon>
        <taxon>Pezizomycotina</taxon>
        <taxon>Orbiliomycetes</taxon>
        <taxon>Orbiliales</taxon>
        <taxon>Orbiliaceae</taxon>
        <taxon>Orbilia</taxon>
    </lineage>
</organism>
<dbReference type="GO" id="GO:0005634">
    <property type="term" value="C:nucleus"/>
    <property type="evidence" value="ECO:0007669"/>
    <property type="project" value="UniProtKB-SubCell"/>
</dbReference>
<dbReference type="PANTHER" id="PTHR11264">
    <property type="entry name" value="URACIL-DNA GLYCOSYLASE"/>
    <property type="match status" value="1"/>
</dbReference>
<evidence type="ECO:0000256" key="4">
    <source>
        <dbReference type="ARBA" id="ARBA00023128"/>
    </source>
</evidence>
<evidence type="ECO:0000313" key="12">
    <source>
        <dbReference type="Proteomes" id="UP000475325"/>
    </source>
</evidence>
<feature type="region of interest" description="Disordered" evidence="9">
    <location>
        <begin position="391"/>
        <end position="482"/>
    </location>
</feature>
<dbReference type="PROSITE" id="PS00130">
    <property type="entry name" value="U_DNA_GLYCOSYLASE"/>
    <property type="match status" value="1"/>
</dbReference>
<dbReference type="SMART" id="SM00987">
    <property type="entry name" value="UreE_C"/>
    <property type="match status" value="1"/>
</dbReference>
<proteinExistence type="inferred from homology"/>
<evidence type="ECO:0000256" key="6">
    <source>
        <dbReference type="ARBA" id="ARBA00023242"/>
    </source>
</evidence>
<dbReference type="InterPro" id="IPR036895">
    <property type="entry name" value="Uracil-DNA_glycosylase-like_sf"/>
</dbReference>
<keyword evidence="5 7" id="KW-0234">DNA repair</keyword>
<dbReference type="Pfam" id="PF03167">
    <property type="entry name" value="UDG"/>
    <property type="match status" value="1"/>
</dbReference>
<comment type="caution">
    <text evidence="11">The sequence shown here is derived from an EMBL/GenBank/DDBJ whole genome shotgun (WGS) entry which is preliminary data.</text>
</comment>
<protein>
    <recommendedName>
        <fullName evidence="7">Uracil-DNA glycosylase</fullName>
        <shortName evidence="7">UDG</shortName>
        <ecNumber evidence="7">3.2.2.27</ecNumber>
    </recommendedName>
</protein>
<dbReference type="EC" id="3.2.2.27" evidence="7"/>
<feature type="compositionally biased region" description="Basic and acidic residues" evidence="9">
    <location>
        <begin position="427"/>
        <end position="444"/>
    </location>
</feature>
<reference evidence="11 12" key="1">
    <citation type="submission" date="2019-06" db="EMBL/GenBank/DDBJ databases">
        <authorList>
            <person name="Palmer J.M."/>
        </authorList>
    </citation>
    <scope>NUCLEOTIDE SEQUENCE [LARGE SCALE GENOMIC DNA]</scope>
    <source>
        <strain evidence="11 12">TWF102</strain>
    </source>
</reference>
<dbReference type="GO" id="GO:0097510">
    <property type="term" value="P:base-excision repair, AP site formation via deaminated base removal"/>
    <property type="evidence" value="ECO:0007669"/>
    <property type="project" value="TreeGrafter"/>
</dbReference>
<evidence type="ECO:0000256" key="7">
    <source>
        <dbReference type="HAMAP-Rule" id="MF_03166"/>
    </source>
</evidence>
<dbReference type="InterPro" id="IPR002043">
    <property type="entry name" value="UDG_fam1"/>
</dbReference>
<dbReference type="EMBL" id="WIQW01000193">
    <property type="protein sequence ID" value="KAF3077967.1"/>
    <property type="molecule type" value="Genomic_DNA"/>
</dbReference>
<comment type="function">
    <text evidence="7">Excises uracil residues from the DNA which can arise as a result of misincorporation of dUMP residues by DNA polymerase or due to deamination of cytosine.</text>
</comment>
<dbReference type="GO" id="GO:0004844">
    <property type="term" value="F:uracil DNA N-glycosylase activity"/>
    <property type="evidence" value="ECO:0007669"/>
    <property type="project" value="UniProtKB-UniRule"/>
</dbReference>
<evidence type="ECO:0000256" key="3">
    <source>
        <dbReference type="ARBA" id="ARBA00022801"/>
    </source>
</evidence>
<feature type="compositionally biased region" description="Basic and acidic residues" evidence="9">
    <location>
        <begin position="391"/>
        <end position="402"/>
    </location>
</feature>
<dbReference type="PANTHER" id="PTHR11264:SF0">
    <property type="entry name" value="URACIL-DNA GLYCOSYLASE"/>
    <property type="match status" value="1"/>
</dbReference>
<dbReference type="HAMAP" id="MF_00148">
    <property type="entry name" value="UDG"/>
    <property type="match status" value="1"/>
</dbReference>
<dbReference type="FunFam" id="3.40.470.10:FF:000007">
    <property type="entry name" value="Uracil-DNA glycosylase"/>
    <property type="match status" value="1"/>
</dbReference>
<dbReference type="InterPro" id="IPR018085">
    <property type="entry name" value="Ura-DNA_Glyclase_AS"/>
</dbReference>
<comment type="similarity">
    <text evidence="1 7">Belongs to the uracil-DNA glycosylase (UDG) superfamily. UNG family.</text>
</comment>
<feature type="compositionally biased region" description="Acidic residues" evidence="9">
    <location>
        <begin position="445"/>
        <end position="458"/>
    </location>
</feature>
<dbReference type="AlphaFoldDB" id="A0A7C8N5I3"/>
<sequence>MKNVTKKQRKNGAFLLNILFYRSSFPSRVARTVFSKLHLLEHLHPAVPALSIRLSYRVQIRYQIRTMSAKRKATDSASSAAGKKPKAATITGFFSATPSSSKTPFDKAAWAAKLSPQQRELLKLEIDTLDASWLAVLKDALLEPSFLKLKAYLKEEFKANRAYPPANDVYSWSRHTPFDKVKVVILGQDPYHGPKQAHGLSFSVKPPTVAPPSLRNIFGCLENDYPSFRPPENKLGLLTPWAERGVLMLNTCLTVQPGKPNSHANKGWEQFTQKVIELVAQKRMKGVVFMAWGKPAQGRIAKINKNTHLILSSCHPSPLAQPTAVVKFKDVKHFIQANQWLEKKYGEDGPIDWNSINPKNTPLFKSKAQASTSTKPATLADDIPDEIAEKFEDKIDNEKDVPSLDDDEEALREAEALEESNAKKGAKKEASKAKGKEKAKKEEPIENEYGEDDIDWDEAALKSDQVEEEAIQAKKTRGRGKK</sequence>
<dbReference type="Gene3D" id="3.40.470.10">
    <property type="entry name" value="Uracil-DNA glycosylase-like domain"/>
    <property type="match status" value="1"/>
</dbReference>
<keyword evidence="3 7" id="KW-0378">Hydrolase</keyword>
<evidence type="ECO:0000256" key="9">
    <source>
        <dbReference type="SAM" id="MobiDB-lite"/>
    </source>
</evidence>
<evidence type="ECO:0000256" key="8">
    <source>
        <dbReference type="PROSITE-ProRule" id="PRU10072"/>
    </source>
</evidence>
<dbReference type="InterPro" id="IPR005122">
    <property type="entry name" value="Uracil-DNA_glycosylase-like"/>
</dbReference>
<dbReference type="NCBIfam" id="TIGR00628">
    <property type="entry name" value="ung"/>
    <property type="match status" value="1"/>
</dbReference>
<name>A0A7C8N5I3_ORBOL</name>
<keyword evidence="6 7" id="KW-0539">Nucleus</keyword>
<evidence type="ECO:0000259" key="10">
    <source>
        <dbReference type="SMART" id="SM00986"/>
    </source>
</evidence>
<dbReference type="SMART" id="SM00986">
    <property type="entry name" value="UDG"/>
    <property type="match status" value="1"/>
</dbReference>
<dbReference type="NCBIfam" id="NF003588">
    <property type="entry name" value="PRK05254.1-1"/>
    <property type="match status" value="1"/>
</dbReference>